<evidence type="ECO:0000313" key="1">
    <source>
        <dbReference type="EMBL" id="JAH20711.1"/>
    </source>
</evidence>
<accession>A0A0E9QUS2</accession>
<dbReference type="AlphaFoldDB" id="A0A0E9QUS2"/>
<protein>
    <submittedName>
        <fullName evidence="1">Uncharacterized protein</fullName>
    </submittedName>
</protein>
<reference evidence="1" key="2">
    <citation type="journal article" date="2015" name="Fish Shellfish Immunol.">
        <title>Early steps in the European eel (Anguilla anguilla)-Vibrio vulnificus interaction in the gills: Role of the RtxA13 toxin.</title>
        <authorList>
            <person name="Callol A."/>
            <person name="Pajuelo D."/>
            <person name="Ebbesson L."/>
            <person name="Teles M."/>
            <person name="MacKenzie S."/>
            <person name="Amaro C."/>
        </authorList>
    </citation>
    <scope>NUCLEOTIDE SEQUENCE</scope>
</reference>
<reference evidence="1" key="1">
    <citation type="submission" date="2014-11" db="EMBL/GenBank/DDBJ databases">
        <authorList>
            <person name="Amaro Gonzalez C."/>
        </authorList>
    </citation>
    <scope>NUCLEOTIDE SEQUENCE</scope>
</reference>
<name>A0A0E9QUS2_ANGAN</name>
<organism evidence="1">
    <name type="scientific">Anguilla anguilla</name>
    <name type="common">European freshwater eel</name>
    <name type="synonym">Muraena anguilla</name>
    <dbReference type="NCBI Taxonomy" id="7936"/>
    <lineage>
        <taxon>Eukaryota</taxon>
        <taxon>Metazoa</taxon>
        <taxon>Chordata</taxon>
        <taxon>Craniata</taxon>
        <taxon>Vertebrata</taxon>
        <taxon>Euteleostomi</taxon>
        <taxon>Actinopterygii</taxon>
        <taxon>Neopterygii</taxon>
        <taxon>Teleostei</taxon>
        <taxon>Anguilliformes</taxon>
        <taxon>Anguillidae</taxon>
        <taxon>Anguilla</taxon>
    </lineage>
</organism>
<proteinExistence type="predicted"/>
<dbReference type="EMBL" id="GBXM01087866">
    <property type="protein sequence ID" value="JAH20711.1"/>
    <property type="molecule type" value="Transcribed_RNA"/>
</dbReference>
<sequence length="28" mass="3535">MSRWWRALYSTVTQLSQSWSKPHEERFH</sequence>